<gene>
    <name evidence="1" type="ORF">G6F50_015494</name>
</gene>
<accession>A0A9P6XXI5</accession>
<dbReference type="EMBL" id="JAANIU010008614">
    <property type="protein sequence ID" value="KAG1534693.1"/>
    <property type="molecule type" value="Genomic_DNA"/>
</dbReference>
<protein>
    <submittedName>
        <fullName evidence="1">Uncharacterized protein</fullName>
    </submittedName>
</protein>
<evidence type="ECO:0000313" key="1">
    <source>
        <dbReference type="EMBL" id="KAG1534693.1"/>
    </source>
</evidence>
<name>A0A9P6XXI5_9FUNG</name>
<evidence type="ECO:0000313" key="2">
    <source>
        <dbReference type="Proteomes" id="UP000740926"/>
    </source>
</evidence>
<dbReference type="Proteomes" id="UP000740926">
    <property type="component" value="Unassembled WGS sequence"/>
</dbReference>
<dbReference type="AlphaFoldDB" id="A0A9P6XXI5"/>
<proteinExistence type="predicted"/>
<sequence length="167" mass="16965">MRGHAACAPGRRSSQATAVAAASAAAIHISGEAADAAATGIAPVAAITTAPLLAGAVEPVRALVGEEEHIDHQRYRDRRGDIDGEPVDVAGLQRALVQQRGGTAEQRVGQCIAQAHAQVAKDGGVGQVALPTGDRQLVGQMAQHGVGQAQVAFGVFEVDRVDLPSAT</sequence>
<reference evidence="1 2" key="1">
    <citation type="journal article" date="2020" name="Microb. Genom.">
        <title>Genetic diversity of clinical and environmental Mucorales isolates obtained from an investigation of mucormycosis cases among solid organ transplant recipients.</title>
        <authorList>
            <person name="Nguyen M.H."/>
            <person name="Kaul D."/>
            <person name="Muto C."/>
            <person name="Cheng S.J."/>
            <person name="Richter R.A."/>
            <person name="Bruno V.M."/>
            <person name="Liu G."/>
            <person name="Beyhan S."/>
            <person name="Sundermann A.J."/>
            <person name="Mounaud S."/>
            <person name="Pasculle A.W."/>
            <person name="Nierman W.C."/>
            <person name="Driscoll E."/>
            <person name="Cumbie R."/>
            <person name="Clancy C.J."/>
            <person name="Dupont C.L."/>
        </authorList>
    </citation>
    <scope>NUCLEOTIDE SEQUENCE [LARGE SCALE GENOMIC DNA]</scope>
    <source>
        <strain evidence="1 2">GL24</strain>
    </source>
</reference>
<organism evidence="1 2">
    <name type="scientific">Rhizopus delemar</name>
    <dbReference type="NCBI Taxonomy" id="936053"/>
    <lineage>
        <taxon>Eukaryota</taxon>
        <taxon>Fungi</taxon>
        <taxon>Fungi incertae sedis</taxon>
        <taxon>Mucoromycota</taxon>
        <taxon>Mucoromycotina</taxon>
        <taxon>Mucoromycetes</taxon>
        <taxon>Mucorales</taxon>
        <taxon>Mucorineae</taxon>
        <taxon>Rhizopodaceae</taxon>
        <taxon>Rhizopus</taxon>
    </lineage>
</organism>
<comment type="caution">
    <text evidence="1">The sequence shown here is derived from an EMBL/GenBank/DDBJ whole genome shotgun (WGS) entry which is preliminary data.</text>
</comment>
<keyword evidence="2" id="KW-1185">Reference proteome</keyword>